<dbReference type="PANTHER" id="PTHR23089">
    <property type="entry name" value="HISTIDINE TRIAD HIT PROTEIN"/>
    <property type="match status" value="1"/>
</dbReference>
<dbReference type="InterPro" id="IPR001310">
    <property type="entry name" value="Histidine_triad_HIT"/>
</dbReference>
<protein>
    <recommendedName>
        <fullName evidence="4">HIT domain-containing protein</fullName>
    </recommendedName>
</protein>
<evidence type="ECO:0000313" key="5">
    <source>
        <dbReference type="EMBL" id="OGE37674.1"/>
    </source>
</evidence>
<dbReference type="SUPFAM" id="SSF54197">
    <property type="entry name" value="HIT-like"/>
    <property type="match status" value="1"/>
</dbReference>
<dbReference type="GO" id="GO:0003824">
    <property type="term" value="F:catalytic activity"/>
    <property type="evidence" value="ECO:0007669"/>
    <property type="project" value="InterPro"/>
</dbReference>
<gene>
    <name evidence="5" type="ORF">A3F00_04450</name>
</gene>
<accession>A0A1F5KA35</accession>
<evidence type="ECO:0000256" key="2">
    <source>
        <dbReference type="PIRSR" id="PIRSR601310-3"/>
    </source>
</evidence>
<feature type="short sequence motif" description="Histidine triad motif" evidence="2 3">
    <location>
        <begin position="103"/>
        <end position="107"/>
    </location>
</feature>
<dbReference type="PRINTS" id="PR00332">
    <property type="entry name" value="HISTRIAD"/>
</dbReference>
<evidence type="ECO:0000256" key="1">
    <source>
        <dbReference type="PIRSR" id="PIRSR601310-1"/>
    </source>
</evidence>
<evidence type="ECO:0000259" key="4">
    <source>
        <dbReference type="PROSITE" id="PS51084"/>
    </source>
</evidence>
<dbReference type="Proteomes" id="UP000176527">
    <property type="component" value="Unassembled WGS sequence"/>
</dbReference>
<feature type="domain" description="HIT" evidence="4">
    <location>
        <begin position="5"/>
        <end position="117"/>
    </location>
</feature>
<proteinExistence type="predicted"/>
<comment type="caution">
    <text evidence="5">The sequence shown here is derived from an EMBL/GenBank/DDBJ whole genome shotgun (WGS) entry which is preliminary data.</text>
</comment>
<reference evidence="5 6" key="1">
    <citation type="journal article" date="2016" name="Nat. Commun.">
        <title>Thousands of microbial genomes shed light on interconnected biogeochemical processes in an aquifer system.</title>
        <authorList>
            <person name="Anantharaman K."/>
            <person name="Brown C.T."/>
            <person name="Hug L.A."/>
            <person name="Sharon I."/>
            <person name="Castelle C.J."/>
            <person name="Probst A.J."/>
            <person name="Thomas B.C."/>
            <person name="Singh A."/>
            <person name="Wilkins M.J."/>
            <person name="Karaoz U."/>
            <person name="Brodie E.L."/>
            <person name="Williams K.H."/>
            <person name="Hubbard S.S."/>
            <person name="Banfield J.F."/>
        </authorList>
    </citation>
    <scope>NUCLEOTIDE SEQUENCE [LARGE SCALE GENOMIC DNA]</scope>
</reference>
<evidence type="ECO:0000313" key="6">
    <source>
        <dbReference type="Proteomes" id="UP000176527"/>
    </source>
</evidence>
<dbReference type="Gene3D" id="3.30.428.10">
    <property type="entry name" value="HIT-like"/>
    <property type="match status" value="1"/>
</dbReference>
<dbReference type="InterPro" id="IPR036265">
    <property type="entry name" value="HIT-like_sf"/>
</dbReference>
<dbReference type="EMBL" id="MFDE01000038">
    <property type="protein sequence ID" value="OGE37674.1"/>
    <property type="molecule type" value="Genomic_DNA"/>
</dbReference>
<name>A0A1F5KA35_9BACT</name>
<dbReference type="AlphaFoldDB" id="A0A1F5KA35"/>
<dbReference type="Pfam" id="PF11969">
    <property type="entry name" value="DcpS_C"/>
    <property type="match status" value="1"/>
</dbReference>
<organism evidence="5 6">
    <name type="scientific">Candidatus Daviesbacteria bacterium RIFCSPHIGHO2_12_FULL_37_11</name>
    <dbReference type="NCBI Taxonomy" id="1797777"/>
    <lineage>
        <taxon>Bacteria</taxon>
        <taxon>Candidatus Daviesiibacteriota</taxon>
    </lineage>
</organism>
<dbReference type="PROSITE" id="PS51084">
    <property type="entry name" value="HIT_2"/>
    <property type="match status" value="1"/>
</dbReference>
<feature type="active site" description="Tele-AMP-histidine intermediate" evidence="1">
    <location>
        <position position="105"/>
    </location>
</feature>
<dbReference type="InterPro" id="IPR011146">
    <property type="entry name" value="HIT-like"/>
</dbReference>
<evidence type="ECO:0000256" key="3">
    <source>
        <dbReference type="PROSITE-ProRule" id="PRU00464"/>
    </source>
</evidence>
<sequence>MDSCLFCNIIAGKIPSNIIYETDTLVVFPDIHPAADIHFLIVPKEHIREIGKIGLPAGKAGEDRGKLLTQIYRVANELVEKNNLKDSSYRVLVNGGKAQHIPHLHFHLLGGTWRKFV</sequence>